<dbReference type="InterPro" id="IPR036286">
    <property type="entry name" value="LexA/Signal_pep-like_sf"/>
</dbReference>
<dbReference type="Gene3D" id="2.10.109.10">
    <property type="entry name" value="Umud Fragment, subunit A"/>
    <property type="match status" value="1"/>
</dbReference>
<dbReference type="InterPro" id="IPR052064">
    <property type="entry name" value="Mito_IMP1_subunit"/>
</dbReference>
<feature type="domain" description="Peptidase S26" evidence="8">
    <location>
        <begin position="27"/>
        <end position="104"/>
    </location>
</feature>
<proteinExistence type="inferred from homology"/>
<sequence length="177" mass="20106">MMILRNLGPFVPIIKEAWEKTIVVSKFLCFLHVTNTYLIGSVTTYGPSMLPAIDLTTNMFLMERISTRFGKVARGDIVVLRHPQDPRRFMTKRVVGLEGDSVTYISNPEACGLEGDKHETIVVPQGRVWVEGDNKYKSYDSRKFGPVPYDLIQGKIYRHLKILDLSGINDMKQSIQS</sequence>
<evidence type="ECO:0000256" key="4">
    <source>
        <dbReference type="ARBA" id="ARBA00023128"/>
    </source>
</evidence>
<keyword evidence="5" id="KW-0472">Membrane</keyword>
<keyword evidence="4" id="KW-0496">Mitochondrion</keyword>
<feature type="domain" description="Peptidase S26" evidence="8">
    <location>
        <begin position="119"/>
        <end position="156"/>
    </location>
</feature>
<evidence type="ECO:0000256" key="5">
    <source>
        <dbReference type="ARBA" id="ARBA00023136"/>
    </source>
</evidence>
<dbReference type="GO" id="GO:0006627">
    <property type="term" value="P:protein processing involved in protein targeting to mitochondrion"/>
    <property type="evidence" value="ECO:0007669"/>
    <property type="project" value="TreeGrafter"/>
</dbReference>
<comment type="similarity">
    <text evidence="6">Belongs to the peptidase S26 family. IMP1 subfamily.</text>
</comment>
<dbReference type="AlphaFoldDB" id="A0A371FNI6"/>
<keyword evidence="10" id="KW-1185">Reference proteome</keyword>
<dbReference type="GO" id="GO:0006465">
    <property type="term" value="P:signal peptide processing"/>
    <property type="evidence" value="ECO:0007669"/>
    <property type="project" value="InterPro"/>
</dbReference>
<reference evidence="9" key="1">
    <citation type="submission" date="2018-05" db="EMBL/GenBank/DDBJ databases">
        <title>Draft genome of Mucuna pruriens seed.</title>
        <authorList>
            <person name="Nnadi N.E."/>
            <person name="Vos R."/>
            <person name="Hasami M.H."/>
            <person name="Devisetty U.K."/>
            <person name="Aguiy J.C."/>
        </authorList>
    </citation>
    <scope>NUCLEOTIDE SEQUENCE [LARGE SCALE GENOMIC DNA]</scope>
    <source>
        <strain evidence="9">JCA_2017</strain>
    </source>
</reference>
<dbReference type="PRINTS" id="PR00727">
    <property type="entry name" value="LEADERPTASE"/>
</dbReference>
<dbReference type="STRING" id="157652.A0A371FNI6"/>
<keyword evidence="2" id="KW-0999">Mitochondrion inner membrane</keyword>
<evidence type="ECO:0000256" key="1">
    <source>
        <dbReference type="ARBA" id="ARBA00004273"/>
    </source>
</evidence>
<accession>A0A371FNI6</accession>
<dbReference type="OrthoDB" id="308440at2759"/>
<evidence type="ECO:0000259" key="8">
    <source>
        <dbReference type="Pfam" id="PF10502"/>
    </source>
</evidence>
<dbReference type="NCBIfam" id="TIGR02227">
    <property type="entry name" value="sigpep_I_bact"/>
    <property type="match status" value="1"/>
</dbReference>
<organism evidence="9 10">
    <name type="scientific">Mucuna pruriens</name>
    <name type="common">Velvet bean</name>
    <name type="synonym">Dolichos pruriens</name>
    <dbReference type="NCBI Taxonomy" id="157652"/>
    <lineage>
        <taxon>Eukaryota</taxon>
        <taxon>Viridiplantae</taxon>
        <taxon>Streptophyta</taxon>
        <taxon>Embryophyta</taxon>
        <taxon>Tracheophyta</taxon>
        <taxon>Spermatophyta</taxon>
        <taxon>Magnoliopsida</taxon>
        <taxon>eudicotyledons</taxon>
        <taxon>Gunneridae</taxon>
        <taxon>Pentapetalae</taxon>
        <taxon>rosids</taxon>
        <taxon>fabids</taxon>
        <taxon>Fabales</taxon>
        <taxon>Fabaceae</taxon>
        <taxon>Papilionoideae</taxon>
        <taxon>50 kb inversion clade</taxon>
        <taxon>NPAAA clade</taxon>
        <taxon>indigoferoid/millettioid clade</taxon>
        <taxon>Phaseoleae</taxon>
        <taxon>Mucuna</taxon>
    </lineage>
</organism>
<evidence type="ECO:0000256" key="2">
    <source>
        <dbReference type="ARBA" id="ARBA00022792"/>
    </source>
</evidence>
<evidence type="ECO:0000313" key="9">
    <source>
        <dbReference type="EMBL" id="RDX79897.1"/>
    </source>
</evidence>
<dbReference type="GO" id="GO:0004252">
    <property type="term" value="F:serine-type endopeptidase activity"/>
    <property type="evidence" value="ECO:0007669"/>
    <property type="project" value="InterPro"/>
</dbReference>
<dbReference type="Proteomes" id="UP000257109">
    <property type="component" value="Unassembled WGS sequence"/>
</dbReference>
<keyword evidence="3" id="KW-0378">Hydrolase</keyword>
<dbReference type="InterPro" id="IPR019533">
    <property type="entry name" value="Peptidase_S26"/>
</dbReference>
<dbReference type="Pfam" id="PF10502">
    <property type="entry name" value="Peptidase_S26"/>
    <property type="match status" value="2"/>
</dbReference>
<comment type="caution">
    <text evidence="9">The sequence shown here is derived from an EMBL/GenBank/DDBJ whole genome shotgun (WGS) entry which is preliminary data.</text>
</comment>
<dbReference type="CDD" id="cd06530">
    <property type="entry name" value="S26_SPase_I"/>
    <property type="match status" value="1"/>
</dbReference>
<feature type="active site" evidence="7">
    <location>
        <position position="48"/>
    </location>
</feature>
<dbReference type="SUPFAM" id="SSF51306">
    <property type="entry name" value="LexA/Signal peptidase"/>
    <property type="match status" value="1"/>
</dbReference>
<evidence type="ECO:0000256" key="3">
    <source>
        <dbReference type="ARBA" id="ARBA00022801"/>
    </source>
</evidence>
<gene>
    <name evidence="9" type="primary">IMMP1L</name>
    <name evidence="9" type="ORF">CR513_39622</name>
</gene>
<feature type="non-terminal residue" evidence="9">
    <location>
        <position position="177"/>
    </location>
</feature>
<dbReference type="PROSITE" id="PS00761">
    <property type="entry name" value="SPASE_I_3"/>
    <property type="match status" value="1"/>
</dbReference>
<dbReference type="InterPro" id="IPR000223">
    <property type="entry name" value="Pept_S26A_signal_pept_1"/>
</dbReference>
<dbReference type="InterPro" id="IPR019758">
    <property type="entry name" value="Pept_S26A_signal_pept_1_CS"/>
</dbReference>
<evidence type="ECO:0000256" key="6">
    <source>
        <dbReference type="ARBA" id="ARBA00038445"/>
    </source>
</evidence>
<evidence type="ECO:0000256" key="7">
    <source>
        <dbReference type="PIRSR" id="PIRSR600223-1"/>
    </source>
</evidence>
<dbReference type="GO" id="GO:0042720">
    <property type="term" value="C:mitochondrial inner membrane peptidase complex"/>
    <property type="evidence" value="ECO:0007669"/>
    <property type="project" value="TreeGrafter"/>
</dbReference>
<dbReference type="PANTHER" id="PTHR12383">
    <property type="entry name" value="PROTEASE FAMILY S26 MITOCHONDRIAL INNER MEMBRANE PROTEASE-RELATED"/>
    <property type="match status" value="1"/>
</dbReference>
<feature type="active site" evidence="7">
    <location>
        <position position="92"/>
    </location>
</feature>
<dbReference type="EMBL" id="QJKJ01008398">
    <property type="protein sequence ID" value="RDX79897.1"/>
    <property type="molecule type" value="Genomic_DNA"/>
</dbReference>
<name>A0A371FNI6_MUCPR</name>
<evidence type="ECO:0000313" key="10">
    <source>
        <dbReference type="Proteomes" id="UP000257109"/>
    </source>
</evidence>
<keyword evidence="9" id="KW-0645">Protease</keyword>
<comment type="subcellular location">
    <subcellularLocation>
        <location evidence="1">Mitochondrion inner membrane</location>
    </subcellularLocation>
</comment>
<protein>
    <submittedName>
        <fullName evidence="9">Mitochondrial inner membrane protease subunit 1</fullName>
    </submittedName>
</protein>
<dbReference type="PANTHER" id="PTHR12383:SF36">
    <property type="entry name" value="MITOCHONDRIAL ATP-INDEPENDENT INNER MEMBRANE PROTEASE SUBUNIT 1B-RELATED"/>
    <property type="match status" value="1"/>
</dbReference>